<feature type="transmembrane region" description="Helical" evidence="1">
    <location>
        <begin position="12"/>
        <end position="34"/>
    </location>
</feature>
<evidence type="ECO:0008006" key="3">
    <source>
        <dbReference type="Google" id="ProtNLM"/>
    </source>
</evidence>
<sequence>MQAIRSYTQSVSAIMTLMMILSSMWAIPASASIVGTGELLTEQRADIDRDALMGMLERDEVKSTLASMGVGEQEVRDRIQSLTPSELADFKQQLAQAPAGEGVVGIIVLFLLVFIITDMLCATDIFPFINCIR</sequence>
<feature type="transmembrane region" description="Helical" evidence="1">
    <location>
        <begin position="103"/>
        <end position="129"/>
    </location>
</feature>
<evidence type="ECO:0000256" key="1">
    <source>
        <dbReference type="SAM" id="Phobius"/>
    </source>
</evidence>
<gene>
    <name evidence="2" type="ORF">LCGC14_1462390</name>
</gene>
<keyword evidence="1" id="KW-0472">Membrane</keyword>
<dbReference type="Pfam" id="PF20332">
    <property type="entry name" value="DUF6627"/>
    <property type="match status" value="1"/>
</dbReference>
<protein>
    <recommendedName>
        <fullName evidence="3">PA2779 family protein</fullName>
    </recommendedName>
</protein>
<dbReference type="AlphaFoldDB" id="A0A0F9JFC3"/>
<dbReference type="PIRSF" id="PIRSF029543">
    <property type="entry name" value="UCP029543"/>
    <property type="match status" value="1"/>
</dbReference>
<comment type="caution">
    <text evidence="2">The sequence shown here is derived from an EMBL/GenBank/DDBJ whole genome shotgun (WGS) entry which is preliminary data.</text>
</comment>
<organism evidence="2">
    <name type="scientific">marine sediment metagenome</name>
    <dbReference type="NCBI Taxonomy" id="412755"/>
    <lineage>
        <taxon>unclassified sequences</taxon>
        <taxon>metagenomes</taxon>
        <taxon>ecological metagenomes</taxon>
    </lineage>
</organism>
<dbReference type="NCBIfam" id="NF033919">
    <property type="entry name" value="PA2779_fam"/>
    <property type="match status" value="1"/>
</dbReference>
<proteinExistence type="predicted"/>
<dbReference type="EMBL" id="LAZR01010196">
    <property type="protein sequence ID" value="KKM68288.1"/>
    <property type="molecule type" value="Genomic_DNA"/>
</dbReference>
<dbReference type="InterPro" id="IPR016924">
    <property type="entry name" value="UCP029543"/>
</dbReference>
<reference evidence="2" key="1">
    <citation type="journal article" date="2015" name="Nature">
        <title>Complex archaea that bridge the gap between prokaryotes and eukaryotes.</title>
        <authorList>
            <person name="Spang A."/>
            <person name="Saw J.H."/>
            <person name="Jorgensen S.L."/>
            <person name="Zaremba-Niedzwiedzka K."/>
            <person name="Martijn J."/>
            <person name="Lind A.E."/>
            <person name="van Eijk R."/>
            <person name="Schleper C."/>
            <person name="Guy L."/>
            <person name="Ettema T.J."/>
        </authorList>
    </citation>
    <scope>NUCLEOTIDE SEQUENCE</scope>
</reference>
<name>A0A0F9JFC3_9ZZZZ</name>
<evidence type="ECO:0000313" key="2">
    <source>
        <dbReference type="EMBL" id="KKM68288.1"/>
    </source>
</evidence>
<keyword evidence="1" id="KW-0812">Transmembrane</keyword>
<keyword evidence="1" id="KW-1133">Transmembrane helix</keyword>
<accession>A0A0F9JFC3</accession>
<dbReference type="InterPro" id="IPR046735">
    <property type="entry name" value="PA2779-like"/>
</dbReference>